<feature type="region of interest" description="Disordered" evidence="3">
    <location>
        <begin position="504"/>
        <end position="550"/>
    </location>
</feature>
<dbReference type="PANTHER" id="PTHR10073:SF41">
    <property type="entry name" value="MISMATCH REPAIR PROTEIN, PUTATIVE (AFU_ORTHOLOGUE AFUA_8G05820)-RELATED"/>
    <property type="match status" value="1"/>
</dbReference>
<dbReference type="InterPro" id="IPR013507">
    <property type="entry name" value="DNA_mismatch_S5_2-like"/>
</dbReference>
<name>A0A2B7Z0I5_POLH7</name>
<dbReference type="Gene3D" id="3.30.565.10">
    <property type="entry name" value="Histidine kinase-like ATPase, C-terminal domain"/>
    <property type="match status" value="1"/>
</dbReference>
<dbReference type="SUPFAM" id="SSF55874">
    <property type="entry name" value="ATPase domain of HSP90 chaperone/DNA topoisomerase II/histidine kinase"/>
    <property type="match status" value="1"/>
</dbReference>
<dbReference type="SMART" id="SM01340">
    <property type="entry name" value="DNA_mis_repair"/>
    <property type="match status" value="1"/>
</dbReference>
<evidence type="ECO:0000256" key="1">
    <source>
        <dbReference type="ARBA" id="ARBA00006082"/>
    </source>
</evidence>
<dbReference type="NCBIfam" id="TIGR00585">
    <property type="entry name" value="mutl"/>
    <property type="match status" value="1"/>
</dbReference>
<dbReference type="Pfam" id="PF13589">
    <property type="entry name" value="HATPase_c_3"/>
    <property type="match status" value="1"/>
</dbReference>
<dbReference type="GO" id="GO:0006298">
    <property type="term" value="P:mismatch repair"/>
    <property type="evidence" value="ECO:0007669"/>
    <property type="project" value="InterPro"/>
</dbReference>
<dbReference type="Proteomes" id="UP000224634">
    <property type="component" value="Unassembled WGS sequence"/>
</dbReference>
<dbReference type="PANTHER" id="PTHR10073">
    <property type="entry name" value="DNA MISMATCH REPAIR PROTEIN MLH, PMS, MUTL"/>
    <property type="match status" value="1"/>
</dbReference>
<dbReference type="GO" id="GO:0140664">
    <property type="term" value="F:ATP-dependent DNA damage sensor activity"/>
    <property type="evidence" value="ECO:0007669"/>
    <property type="project" value="InterPro"/>
</dbReference>
<dbReference type="GO" id="GO:0030983">
    <property type="term" value="F:mismatched DNA binding"/>
    <property type="evidence" value="ECO:0007669"/>
    <property type="project" value="InterPro"/>
</dbReference>
<dbReference type="GO" id="GO:0061982">
    <property type="term" value="P:meiosis I cell cycle process"/>
    <property type="evidence" value="ECO:0007669"/>
    <property type="project" value="UniProtKB-ARBA"/>
</dbReference>
<dbReference type="STRING" id="1447883.A0A2B7Z0I5"/>
<comment type="similarity">
    <text evidence="1">Belongs to the DNA mismatch repair MutL/HexB family.</text>
</comment>
<comment type="caution">
    <text evidence="5">The sequence shown here is derived from an EMBL/GenBank/DDBJ whole genome shotgun (WGS) entry which is preliminary data.</text>
</comment>
<evidence type="ECO:0000259" key="4">
    <source>
        <dbReference type="SMART" id="SM01340"/>
    </source>
</evidence>
<dbReference type="InterPro" id="IPR014762">
    <property type="entry name" value="DNA_mismatch_repair_CS"/>
</dbReference>
<evidence type="ECO:0000256" key="3">
    <source>
        <dbReference type="SAM" id="MobiDB-lite"/>
    </source>
</evidence>
<dbReference type="InterPro" id="IPR036890">
    <property type="entry name" value="HATPase_C_sf"/>
</dbReference>
<accession>A0A2B7Z0I5</accession>
<dbReference type="InterPro" id="IPR002099">
    <property type="entry name" value="MutL/Mlh/PMS"/>
</dbReference>
<evidence type="ECO:0000256" key="2">
    <source>
        <dbReference type="ARBA" id="ARBA00022763"/>
    </source>
</evidence>
<feature type="compositionally biased region" description="Basic and acidic residues" evidence="3">
    <location>
        <begin position="437"/>
        <end position="447"/>
    </location>
</feature>
<feature type="domain" description="DNA mismatch repair protein S5" evidence="4">
    <location>
        <begin position="218"/>
        <end position="365"/>
    </location>
</feature>
<sequence>MPIAPLPQSTARAIGSISVISNSCSVVKELVDNALDAGATSVSVDIALNTLDIIQVTDNGSGIRHNDRTLVCRRNCTSKIQTIDDLNNVGGSSLGFRGEALASAAEMCGAITVTTRVDGEITGEILKYGRDGELSSTSKISHPAGTTVRVSDFLKYIPVRRQTALKSASKTLTRMKKLLYSYALSRPEVRLSFKVLKSRSGGSWIYAPKSGATISDAVLAIGGKDVLSQCITRSWPNEGAESGESCRTSAMNTQPVRLVATLPRPDADFCKVNNGGPYVSVDRRPMTTSRGTSKELVKLFKSHVQTSSLLDAQKTAPSDPFFCLHVYCSPGSYDANVEPSKDDFIFADPQSILSLAKDLFTDVYGRVLRGNTPTGGDRISIQPHMPLRAQGAPLSDVPRAMPSTTSFQTDKFMKDRLLGLNRHTERSNYRPTSSGASREDRASEHPTRHNPWTLAKTNATTHHTRNVARSDSESPLLTPAREAVSSPFRPPSFRKIITTHLAGNGLLSPAYSDPPLRRGRVDESPTRLRSNQTPPSKRLLEAEKRTEDRNNASLTTWLPRPCRVDADADAVSLDAEDDEDNIEVPGELSQIAISGRFGSQPRGHTTNPISVNSPTSPVSGLPTPVSETSSGMQNVRPRAFLASTPGLLPLTGLPEKSSETTGIACERSTQQAINEALDFEHRKKAAIQLQRQRLNNQGSLDSIRSRGNELFSKDRLSSPHYNRYMAAKAALSSTPRQKALDTPRATAEVSIDDSSQMLLDDAQTYYTRHTNPQQDASPRVTSGLRTQRKLTSGLPLERIPEGAKLHDLAITLPYDPKALSALMKVLTTVDSYVVSDSGNGSLFDRSYSQAELASWSTCLLGLVRERFRSENADVDMAINLNLDEAFRQHTRLHENRAC</sequence>
<feature type="compositionally biased region" description="Polar residues" evidence="3">
    <location>
        <begin position="606"/>
        <end position="618"/>
    </location>
</feature>
<feature type="region of interest" description="Disordered" evidence="3">
    <location>
        <begin position="419"/>
        <end position="487"/>
    </location>
</feature>
<dbReference type="InterPro" id="IPR038973">
    <property type="entry name" value="MutL/Mlh/Pms-like"/>
</dbReference>
<dbReference type="InterPro" id="IPR020568">
    <property type="entry name" value="Ribosomal_Su5_D2-typ_SF"/>
</dbReference>
<dbReference type="FunFam" id="3.30.565.10:FF:000017">
    <property type="entry name" value="PMS1 homolog 1, mismatch repair system component"/>
    <property type="match status" value="1"/>
</dbReference>
<dbReference type="GO" id="GO:0016887">
    <property type="term" value="F:ATP hydrolysis activity"/>
    <property type="evidence" value="ECO:0007669"/>
    <property type="project" value="InterPro"/>
</dbReference>
<protein>
    <recommendedName>
        <fullName evidence="4">DNA mismatch repair protein S5 domain-containing protein</fullName>
    </recommendedName>
</protein>
<dbReference type="PROSITE" id="PS00058">
    <property type="entry name" value="DNA_MISMATCH_REPAIR_1"/>
    <property type="match status" value="1"/>
</dbReference>
<feature type="compositionally biased region" description="Polar residues" evidence="3">
    <location>
        <begin position="455"/>
        <end position="475"/>
    </location>
</feature>
<feature type="compositionally biased region" description="Basic and acidic residues" evidence="3">
    <location>
        <begin position="538"/>
        <end position="550"/>
    </location>
</feature>
<dbReference type="OrthoDB" id="10263226at2759"/>
<dbReference type="GO" id="GO:0032389">
    <property type="term" value="C:MutLalpha complex"/>
    <property type="evidence" value="ECO:0007669"/>
    <property type="project" value="TreeGrafter"/>
</dbReference>
<evidence type="ECO:0000313" key="6">
    <source>
        <dbReference type="Proteomes" id="UP000224634"/>
    </source>
</evidence>
<dbReference type="AlphaFoldDB" id="A0A2B7Z0I5"/>
<dbReference type="EMBL" id="PDNA01000013">
    <property type="protein sequence ID" value="PGH26749.1"/>
    <property type="molecule type" value="Genomic_DNA"/>
</dbReference>
<reference evidence="5 6" key="1">
    <citation type="submission" date="2017-10" db="EMBL/GenBank/DDBJ databases">
        <title>Comparative genomics in systemic dimorphic fungi from Ajellomycetaceae.</title>
        <authorList>
            <person name="Munoz J.F."/>
            <person name="Mcewen J.G."/>
            <person name="Clay O.K."/>
            <person name="Cuomo C.A."/>
        </authorList>
    </citation>
    <scope>NUCLEOTIDE SEQUENCE [LARGE SCALE GENOMIC DNA]</scope>
    <source>
        <strain evidence="5 6">UAMH7299</strain>
    </source>
</reference>
<feature type="region of interest" description="Disordered" evidence="3">
    <location>
        <begin position="606"/>
        <end position="632"/>
    </location>
</feature>
<dbReference type="SUPFAM" id="SSF54211">
    <property type="entry name" value="Ribosomal protein S5 domain 2-like"/>
    <property type="match status" value="1"/>
</dbReference>
<proteinExistence type="inferred from homology"/>
<feature type="compositionally biased region" description="Basic and acidic residues" evidence="3">
    <location>
        <begin position="515"/>
        <end position="526"/>
    </location>
</feature>
<dbReference type="InterPro" id="IPR014721">
    <property type="entry name" value="Ribsml_uS5_D2-typ_fold_subgr"/>
</dbReference>
<organism evidence="5 6">
    <name type="scientific">Polytolypa hystricis (strain UAMH7299)</name>
    <dbReference type="NCBI Taxonomy" id="1447883"/>
    <lineage>
        <taxon>Eukaryota</taxon>
        <taxon>Fungi</taxon>
        <taxon>Dikarya</taxon>
        <taxon>Ascomycota</taxon>
        <taxon>Pezizomycotina</taxon>
        <taxon>Eurotiomycetes</taxon>
        <taxon>Eurotiomycetidae</taxon>
        <taxon>Onygenales</taxon>
        <taxon>Onygenales incertae sedis</taxon>
        <taxon>Polytolypa</taxon>
    </lineage>
</organism>
<evidence type="ECO:0000313" key="5">
    <source>
        <dbReference type="EMBL" id="PGH26749.1"/>
    </source>
</evidence>
<dbReference type="GO" id="GO:0005524">
    <property type="term" value="F:ATP binding"/>
    <property type="evidence" value="ECO:0007669"/>
    <property type="project" value="InterPro"/>
</dbReference>
<keyword evidence="6" id="KW-1185">Reference proteome</keyword>
<gene>
    <name evidence="5" type="ORF">AJ80_01513</name>
</gene>
<dbReference type="Gene3D" id="3.30.230.10">
    <property type="match status" value="1"/>
</dbReference>
<feature type="compositionally biased region" description="Basic and acidic residues" evidence="3">
    <location>
        <begin position="419"/>
        <end position="428"/>
    </location>
</feature>
<keyword evidence="2" id="KW-0227">DNA damage</keyword>